<protein>
    <recommendedName>
        <fullName evidence="2">Bro-N domain-containing protein</fullName>
    </recommendedName>
</protein>
<sequence length="168" mass="17836">MFEGHNIRVVEIDGEPWFVGVDVCRALGLDISHGASIHLKRLNKNDTRILSLNSNHGERDLTLFPVAPGGGRSKVAVNESGLYDLVLSSRKAEARVFKQWVTGTVLPAIRKDGGYVLGEEKVLTGEATIEELARSAFPCGGGQDRGDARRQGDAPGGGAGRPPGHSPG</sequence>
<feature type="domain" description="Bro-N" evidence="2">
    <location>
        <begin position="1"/>
        <end position="113"/>
    </location>
</feature>
<dbReference type="SMART" id="SM01040">
    <property type="entry name" value="Bro-N"/>
    <property type="match status" value="1"/>
</dbReference>
<name>A0A501WPG6_9RHOB</name>
<evidence type="ECO:0000313" key="3">
    <source>
        <dbReference type="EMBL" id="TPE48921.1"/>
    </source>
</evidence>
<dbReference type="Pfam" id="PF02498">
    <property type="entry name" value="Bro-N"/>
    <property type="match status" value="1"/>
</dbReference>
<proteinExistence type="predicted"/>
<dbReference type="InterPro" id="IPR003497">
    <property type="entry name" value="BRO_N_domain"/>
</dbReference>
<evidence type="ECO:0000313" key="4">
    <source>
        <dbReference type="Proteomes" id="UP000319255"/>
    </source>
</evidence>
<accession>A0A501WPG6</accession>
<reference evidence="3 4" key="1">
    <citation type="submission" date="2019-06" db="EMBL/GenBank/DDBJ databases">
        <title>A novel bacterium of genus Amaricoccus, isolated from marine sediment.</title>
        <authorList>
            <person name="Huang H."/>
            <person name="Mo K."/>
            <person name="Hu Y."/>
        </authorList>
    </citation>
    <scope>NUCLEOTIDE SEQUENCE [LARGE SCALE GENOMIC DNA]</scope>
    <source>
        <strain evidence="3 4">HB172011</strain>
    </source>
</reference>
<dbReference type="AlphaFoldDB" id="A0A501WPG6"/>
<feature type="compositionally biased region" description="Gly residues" evidence="1">
    <location>
        <begin position="154"/>
        <end position="168"/>
    </location>
</feature>
<feature type="region of interest" description="Disordered" evidence="1">
    <location>
        <begin position="136"/>
        <end position="168"/>
    </location>
</feature>
<comment type="caution">
    <text evidence="3">The sequence shown here is derived from an EMBL/GenBank/DDBJ whole genome shotgun (WGS) entry which is preliminary data.</text>
</comment>
<organism evidence="3 4">
    <name type="scientific">Amaricoccus solimangrovi</name>
    <dbReference type="NCBI Taxonomy" id="2589815"/>
    <lineage>
        <taxon>Bacteria</taxon>
        <taxon>Pseudomonadati</taxon>
        <taxon>Pseudomonadota</taxon>
        <taxon>Alphaproteobacteria</taxon>
        <taxon>Rhodobacterales</taxon>
        <taxon>Paracoccaceae</taxon>
        <taxon>Amaricoccus</taxon>
    </lineage>
</organism>
<dbReference type="PANTHER" id="PTHR36180">
    <property type="entry name" value="DNA-BINDING PROTEIN-RELATED-RELATED"/>
    <property type="match status" value="1"/>
</dbReference>
<evidence type="ECO:0000259" key="2">
    <source>
        <dbReference type="PROSITE" id="PS51750"/>
    </source>
</evidence>
<gene>
    <name evidence="3" type="ORF">FJM51_15950</name>
</gene>
<dbReference type="EMBL" id="VFRP01000018">
    <property type="protein sequence ID" value="TPE48921.1"/>
    <property type="molecule type" value="Genomic_DNA"/>
</dbReference>
<evidence type="ECO:0000256" key="1">
    <source>
        <dbReference type="SAM" id="MobiDB-lite"/>
    </source>
</evidence>
<dbReference type="Proteomes" id="UP000319255">
    <property type="component" value="Unassembled WGS sequence"/>
</dbReference>
<dbReference type="PROSITE" id="PS51750">
    <property type="entry name" value="BRO_N"/>
    <property type="match status" value="1"/>
</dbReference>
<dbReference type="RefSeq" id="WP_140455138.1">
    <property type="nucleotide sequence ID" value="NZ_VFRP01000018.1"/>
</dbReference>
<dbReference type="OrthoDB" id="9808959at2"/>
<keyword evidence="4" id="KW-1185">Reference proteome</keyword>
<dbReference type="PANTHER" id="PTHR36180:SF2">
    <property type="entry name" value="BRO FAMILY PROTEIN"/>
    <property type="match status" value="1"/>
</dbReference>